<evidence type="ECO:0000313" key="2">
    <source>
        <dbReference type="Proteomes" id="UP001055125"/>
    </source>
</evidence>
<evidence type="ECO:0000313" key="1">
    <source>
        <dbReference type="EMBL" id="GJD95218.1"/>
    </source>
</evidence>
<reference evidence="1" key="2">
    <citation type="submission" date="2021-08" db="EMBL/GenBank/DDBJ databases">
        <authorList>
            <person name="Tani A."/>
            <person name="Ola A."/>
            <person name="Ogura Y."/>
            <person name="Katsura K."/>
            <person name="Hayashi T."/>
        </authorList>
    </citation>
    <scope>NUCLEOTIDE SEQUENCE</scope>
    <source>
        <strain evidence="1">DSM 19015</strain>
    </source>
</reference>
<accession>A0ABQ4RYF5</accession>
<dbReference type="Proteomes" id="UP001055125">
    <property type="component" value="Unassembled WGS sequence"/>
</dbReference>
<name>A0ABQ4RYF5_9HYPH</name>
<gene>
    <name evidence="1" type="ORF">OCOJLMKI_2428</name>
</gene>
<protein>
    <submittedName>
        <fullName evidence="1">Uncharacterized protein</fullName>
    </submittedName>
</protein>
<organism evidence="1 2">
    <name type="scientific">Methylobacterium iners</name>
    <dbReference type="NCBI Taxonomy" id="418707"/>
    <lineage>
        <taxon>Bacteria</taxon>
        <taxon>Pseudomonadati</taxon>
        <taxon>Pseudomonadota</taxon>
        <taxon>Alphaproteobacteria</taxon>
        <taxon>Hyphomicrobiales</taxon>
        <taxon>Methylobacteriaceae</taxon>
        <taxon>Methylobacterium</taxon>
    </lineage>
</organism>
<keyword evidence="2" id="KW-1185">Reference proteome</keyword>
<proteinExistence type="predicted"/>
<reference evidence="1" key="1">
    <citation type="journal article" date="2021" name="Front. Microbiol.">
        <title>Comprehensive Comparative Genomics and Phenotyping of Methylobacterium Species.</title>
        <authorList>
            <person name="Alessa O."/>
            <person name="Ogura Y."/>
            <person name="Fujitani Y."/>
            <person name="Takami H."/>
            <person name="Hayashi T."/>
            <person name="Sahin N."/>
            <person name="Tani A."/>
        </authorList>
    </citation>
    <scope>NUCLEOTIDE SEQUENCE</scope>
    <source>
        <strain evidence="1">DSM 19015</strain>
    </source>
</reference>
<dbReference type="EMBL" id="BPQP01000034">
    <property type="protein sequence ID" value="GJD95218.1"/>
    <property type="molecule type" value="Genomic_DNA"/>
</dbReference>
<sequence>MNEVYPPPGYVRLPAAALLATKTWFPQEWEASDPGEPSPPEISGDPLVALIAGGIGHQGEPTWRERTLLQRAEPYISQAIKRLRDALFLGRLAVLYFPDDSGKAREVNQGFWATASANGVIERGWFEPWGSPTASGRRYIEHLFVSEGALSALLSPEPERASYLSSNLDVSSRLRKLGRPPRKQEAVKDKMRDFISREGMPALQALTEEAMKSLFGASRDTCRKARQELATEFSTE</sequence>
<comment type="caution">
    <text evidence="1">The sequence shown here is derived from an EMBL/GenBank/DDBJ whole genome shotgun (WGS) entry which is preliminary data.</text>
</comment>